<gene>
    <name evidence="13" type="ORF">BdWA1_001952</name>
</gene>
<keyword evidence="3 11" id="KW-0813">Transport</keyword>
<reference evidence="13" key="1">
    <citation type="journal article" date="2023" name="Nat. Microbiol.">
        <title>Babesia duncani multi-omics identifies virulence factors and drug targets.</title>
        <authorList>
            <person name="Singh P."/>
            <person name="Lonardi S."/>
            <person name="Liang Q."/>
            <person name="Vydyam P."/>
            <person name="Khabirova E."/>
            <person name="Fang T."/>
            <person name="Gihaz S."/>
            <person name="Thekkiniath J."/>
            <person name="Munshi M."/>
            <person name="Abel S."/>
            <person name="Ciampossin L."/>
            <person name="Batugedara G."/>
            <person name="Gupta M."/>
            <person name="Lu X.M."/>
            <person name="Lenz T."/>
            <person name="Chakravarty S."/>
            <person name="Cornillot E."/>
            <person name="Hu Y."/>
            <person name="Ma W."/>
            <person name="Gonzalez L.M."/>
            <person name="Sanchez S."/>
            <person name="Estrada K."/>
            <person name="Sanchez-Flores A."/>
            <person name="Montero E."/>
            <person name="Harb O.S."/>
            <person name="Le Roch K.G."/>
            <person name="Mamoun C.B."/>
        </authorList>
    </citation>
    <scope>NUCLEOTIDE SEQUENCE</scope>
    <source>
        <strain evidence="13">WA1</strain>
    </source>
</reference>
<dbReference type="EMBL" id="JALLKP010000002">
    <property type="protein sequence ID" value="KAK2196703.1"/>
    <property type="molecule type" value="Genomic_DNA"/>
</dbReference>
<comment type="similarity">
    <text evidence="2 11">Belongs to the mitochondrial carrier (TC 2.A.29) family.</text>
</comment>
<dbReference type="KEGG" id="bdw:94336250"/>
<dbReference type="PANTHER" id="PTHR45618">
    <property type="entry name" value="MITOCHONDRIAL DICARBOXYLATE CARRIER-RELATED"/>
    <property type="match status" value="1"/>
</dbReference>
<dbReference type="SUPFAM" id="SSF103506">
    <property type="entry name" value="Mitochondrial carrier"/>
    <property type="match status" value="1"/>
</dbReference>
<protein>
    <submittedName>
        <fullName evidence="13">Bifunctional Mitochondrial substrate-solute carrier/Mitochondrial carrier domain superfamily</fullName>
    </submittedName>
</protein>
<evidence type="ECO:0000256" key="1">
    <source>
        <dbReference type="ARBA" id="ARBA00004448"/>
    </source>
</evidence>
<keyword evidence="4 10" id="KW-0812">Transmembrane</keyword>
<evidence type="ECO:0000256" key="5">
    <source>
        <dbReference type="ARBA" id="ARBA00022737"/>
    </source>
</evidence>
<feature type="repeat" description="Solcar" evidence="10">
    <location>
        <begin position="17"/>
        <end position="104"/>
    </location>
</feature>
<proteinExistence type="inferred from homology"/>
<keyword evidence="14" id="KW-1185">Reference proteome</keyword>
<evidence type="ECO:0000313" key="13">
    <source>
        <dbReference type="EMBL" id="KAK2196703.1"/>
    </source>
</evidence>
<name>A0AAD9UP37_9APIC</name>
<dbReference type="GeneID" id="94336250"/>
<evidence type="ECO:0000256" key="7">
    <source>
        <dbReference type="ARBA" id="ARBA00022989"/>
    </source>
</evidence>
<dbReference type="Proteomes" id="UP001214638">
    <property type="component" value="Unassembled WGS sequence"/>
</dbReference>
<evidence type="ECO:0000256" key="9">
    <source>
        <dbReference type="ARBA" id="ARBA00023136"/>
    </source>
</evidence>
<feature type="repeat" description="Solcar" evidence="10">
    <location>
        <begin position="210"/>
        <end position="297"/>
    </location>
</feature>
<dbReference type="InterPro" id="IPR023395">
    <property type="entry name" value="MCP_dom_sf"/>
</dbReference>
<organism evidence="13 14">
    <name type="scientific">Babesia duncani</name>
    <dbReference type="NCBI Taxonomy" id="323732"/>
    <lineage>
        <taxon>Eukaryota</taxon>
        <taxon>Sar</taxon>
        <taxon>Alveolata</taxon>
        <taxon>Apicomplexa</taxon>
        <taxon>Aconoidasida</taxon>
        <taxon>Piroplasmida</taxon>
        <taxon>Babesiidae</taxon>
        <taxon>Babesia</taxon>
    </lineage>
</organism>
<dbReference type="GO" id="GO:0005743">
    <property type="term" value="C:mitochondrial inner membrane"/>
    <property type="evidence" value="ECO:0007669"/>
    <property type="project" value="UniProtKB-SubCell"/>
</dbReference>
<keyword evidence="5" id="KW-0677">Repeat</keyword>
<keyword evidence="9 10" id="KW-0472">Membrane</keyword>
<evidence type="ECO:0000256" key="11">
    <source>
        <dbReference type="RuleBase" id="RU000488"/>
    </source>
</evidence>
<evidence type="ECO:0000256" key="10">
    <source>
        <dbReference type="PROSITE-ProRule" id="PRU00282"/>
    </source>
</evidence>
<evidence type="ECO:0000256" key="8">
    <source>
        <dbReference type="ARBA" id="ARBA00023128"/>
    </source>
</evidence>
<dbReference type="InterPro" id="IPR050391">
    <property type="entry name" value="Mito_Metabolite_Transporter"/>
</dbReference>
<feature type="transmembrane region" description="Helical" evidence="12">
    <location>
        <begin position="20"/>
        <end position="40"/>
    </location>
</feature>
<keyword evidence="6" id="KW-0999">Mitochondrion inner membrane</keyword>
<dbReference type="Pfam" id="PF00153">
    <property type="entry name" value="Mito_carr"/>
    <property type="match status" value="3"/>
</dbReference>
<feature type="transmembrane region" description="Helical" evidence="12">
    <location>
        <begin position="212"/>
        <end position="233"/>
    </location>
</feature>
<feature type="repeat" description="Solcar" evidence="10">
    <location>
        <begin position="113"/>
        <end position="204"/>
    </location>
</feature>
<evidence type="ECO:0000256" key="3">
    <source>
        <dbReference type="ARBA" id="ARBA00022448"/>
    </source>
</evidence>
<comment type="subcellular location">
    <subcellularLocation>
        <location evidence="1">Mitochondrion inner membrane</location>
        <topology evidence="1">Multi-pass membrane protein</topology>
    </subcellularLocation>
</comment>
<evidence type="ECO:0000256" key="4">
    <source>
        <dbReference type="ARBA" id="ARBA00022692"/>
    </source>
</evidence>
<dbReference type="InterPro" id="IPR018108">
    <property type="entry name" value="MCP_transmembrane"/>
</dbReference>
<comment type="caution">
    <text evidence="13">The sequence shown here is derived from an EMBL/GenBank/DDBJ whole genome shotgun (WGS) entry which is preliminary data.</text>
</comment>
<accession>A0AAD9UP37</accession>
<dbReference type="Gene3D" id="1.50.40.10">
    <property type="entry name" value="Mitochondrial carrier domain"/>
    <property type="match status" value="1"/>
</dbReference>
<evidence type="ECO:0000256" key="6">
    <source>
        <dbReference type="ARBA" id="ARBA00022792"/>
    </source>
</evidence>
<dbReference type="FunFam" id="1.50.40.10:FF:000009">
    <property type="entry name" value="Mitochondrial 2-oxoglutarate/malate carrier protein"/>
    <property type="match status" value="1"/>
</dbReference>
<dbReference type="RefSeq" id="XP_067803545.1">
    <property type="nucleotide sequence ID" value="XM_067946981.1"/>
</dbReference>
<sequence>MVYYDIQFLPEPSKTYVQPFLPFAIGGISGSLATLCIQPVDMIKVKHQLNAACNQRKLSTINMVKTIVHNEGFLSLYKGLGAAITRQLLYTTTRFGIFDTLNEYGKIRYNGNIPLYYGFGIGLISGGIGAFVGNPADLALVRMQSDSNVPKEKRKNYKGFFNTLFRIAKEDGVLGFWRGASPTIVRAMSINMAMLATYEDVKKRLTPYMNKYYVYIISGSISGIFSATFSLPFDFVKTCLQKQNVGKPEYRGITHCFIKNFREGGISRFYASYNTYYMRIAPHVILTLILKEVISSSLGRKP</sequence>
<evidence type="ECO:0000256" key="2">
    <source>
        <dbReference type="ARBA" id="ARBA00006375"/>
    </source>
</evidence>
<dbReference type="PROSITE" id="PS50920">
    <property type="entry name" value="SOLCAR"/>
    <property type="match status" value="3"/>
</dbReference>
<keyword evidence="7 12" id="KW-1133">Transmembrane helix</keyword>
<evidence type="ECO:0000256" key="12">
    <source>
        <dbReference type="SAM" id="Phobius"/>
    </source>
</evidence>
<dbReference type="AlphaFoldDB" id="A0AAD9UP37"/>
<keyword evidence="8" id="KW-0496">Mitochondrion</keyword>
<evidence type="ECO:0000313" key="14">
    <source>
        <dbReference type="Proteomes" id="UP001214638"/>
    </source>
</evidence>